<evidence type="ECO:0000256" key="1">
    <source>
        <dbReference type="SAM" id="Phobius"/>
    </source>
</evidence>
<evidence type="ECO:0000313" key="2">
    <source>
        <dbReference type="EMBL" id="PHQ33781.1"/>
    </source>
</evidence>
<accession>A0A2G1W461</accession>
<dbReference type="EMBL" id="NIZW01000014">
    <property type="protein sequence ID" value="PHQ33781.1"/>
    <property type="molecule type" value="Genomic_DNA"/>
</dbReference>
<sequence>MRCNGCEVKLGRKSPDVVHLANFLFLIAGVFPPGYVAPSVNDSKLLFPFVLFLSFVATTLAGIWSGRPWPYEGFRFFPRSKIERYRVQHLSANG</sequence>
<protein>
    <submittedName>
        <fullName evidence="2">Uncharacterized protein</fullName>
    </submittedName>
</protein>
<organism evidence="2 3">
    <name type="scientific">Rhodopirellula bahusiensis</name>
    <dbReference type="NCBI Taxonomy" id="2014065"/>
    <lineage>
        <taxon>Bacteria</taxon>
        <taxon>Pseudomonadati</taxon>
        <taxon>Planctomycetota</taxon>
        <taxon>Planctomycetia</taxon>
        <taxon>Pirellulales</taxon>
        <taxon>Pirellulaceae</taxon>
        <taxon>Rhodopirellula</taxon>
    </lineage>
</organism>
<gene>
    <name evidence="2" type="ORF">CEE69_17760</name>
</gene>
<feature type="transmembrane region" description="Helical" evidence="1">
    <location>
        <begin position="20"/>
        <end position="38"/>
    </location>
</feature>
<keyword evidence="1" id="KW-1133">Transmembrane helix</keyword>
<comment type="caution">
    <text evidence="2">The sequence shown here is derived from an EMBL/GenBank/DDBJ whole genome shotgun (WGS) entry which is preliminary data.</text>
</comment>
<keyword evidence="1" id="KW-0812">Transmembrane</keyword>
<keyword evidence="3" id="KW-1185">Reference proteome</keyword>
<reference evidence="2 3" key="1">
    <citation type="submission" date="2017-06" db="EMBL/GenBank/DDBJ databases">
        <title>Description of Rhodopirellula bahusiensis sp. nov.</title>
        <authorList>
            <person name="Kizina J."/>
            <person name="Harder J."/>
        </authorList>
    </citation>
    <scope>NUCLEOTIDE SEQUENCE [LARGE SCALE GENOMIC DNA]</scope>
    <source>
        <strain evidence="2 3">SWK21</strain>
    </source>
</reference>
<dbReference type="Proteomes" id="UP000225740">
    <property type="component" value="Unassembled WGS sequence"/>
</dbReference>
<dbReference type="AlphaFoldDB" id="A0A2G1W461"/>
<keyword evidence="1" id="KW-0472">Membrane</keyword>
<feature type="transmembrane region" description="Helical" evidence="1">
    <location>
        <begin position="45"/>
        <end position="64"/>
    </location>
</feature>
<name>A0A2G1W461_9BACT</name>
<evidence type="ECO:0000313" key="3">
    <source>
        <dbReference type="Proteomes" id="UP000225740"/>
    </source>
</evidence>
<proteinExistence type="predicted"/>